<protein>
    <recommendedName>
        <fullName evidence="3">alpha-glucosidase</fullName>
        <ecNumber evidence="3">3.2.1.20</ecNumber>
    </recommendedName>
</protein>
<dbReference type="GO" id="GO:0004558">
    <property type="term" value="F:alpha-1,4-glucosidase activity"/>
    <property type="evidence" value="ECO:0007669"/>
    <property type="project" value="UniProtKB-EC"/>
</dbReference>
<organism evidence="8 9">
    <name type="scientific">Sitophilus oryzae</name>
    <name type="common">Rice weevil</name>
    <name type="synonym">Curculio oryzae</name>
    <dbReference type="NCBI Taxonomy" id="7048"/>
    <lineage>
        <taxon>Eukaryota</taxon>
        <taxon>Metazoa</taxon>
        <taxon>Ecdysozoa</taxon>
        <taxon>Arthropoda</taxon>
        <taxon>Hexapoda</taxon>
        <taxon>Insecta</taxon>
        <taxon>Pterygota</taxon>
        <taxon>Neoptera</taxon>
        <taxon>Endopterygota</taxon>
        <taxon>Coleoptera</taxon>
        <taxon>Polyphaga</taxon>
        <taxon>Cucujiformia</taxon>
        <taxon>Curculionidae</taxon>
        <taxon>Dryophthorinae</taxon>
        <taxon>Sitophilus</taxon>
    </lineage>
</organism>
<dbReference type="InterPro" id="IPR006047">
    <property type="entry name" value="GH13_cat_dom"/>
</dbReference>
<dbReference type="Pfam" id="PF00128">
    <property type="entry name" value="Alpha-amylase"/>
    <property type="match status" value="1"/>
</dbReference>
<name>A0A6J2YXW5_SITOR</name>
<dbReference type="InterPro" id="IPR017853">
    <property type="entry name" value="GH"/>
</dbReference>
<evidence type="ECO:0000256" key="2">
    <source>
        <dbReference type="ARBA" id="ARBA00008061"/>
    </source>
</evidence>
<dbReference type="SUPFAM" id="SSF51445">
    <property type="entry name" value="(Trans)glycosidases"/>
    <property type="match status" value="1"/>
</dbReference>
<proteinExistence type="inferred from homology"/>
<evidence type="ECO:0000313" key="8">
    <source>
        <dbReference type="Proteomes" id="UP000504635"/>
    </source>
</evidence>
<dbReference type="EC" id="3.2.1.20" evidence="3"/>
<dbReference type="GeneID" id="115891642"/>
<keyword evidence="5" id="KW-0378">Hydrolase</keyword>
<keyword evidence="4" id="KW-0325">Glycoprotein</keyword>
<feature type="chain" id="PRO_5027005389" description="alpha-glucosidase" evidence="6">
    <location>
        <begin position="19"/>
        <end position="587"/>
    </location>
</feature>
<evidence type="ECO:0000259" key="7">
    <source>
        <dbReference type="SMART" id="SM00642"/>
    </source>
</evidence>
<evidence type="ECO:0000256" key="4">
    <source>
        <dbReference type="ARBA" id="ARBA00023180"/>
    </source>
</evidence>
<dbReference type="FunCoup" id="A0A6J2YXW5">
    <property type="interactions" value="47"/>
</dbReference>
<dbReference type="PANTHER" id="PTHR10357">
    <property type="entry name" value="ALPHA-AMYLASE FAMILY MEMBER"/>
    <property type="match status" value="1"/>
</dbReference>
<gene>
    <name evidence="9" type="primary">LOC115891642</name>
</gene>
<dbReference type="OrthoDB" id="1740265at2759"/>
<comment type="catalytic activity">
    <reaction evidence="1">
        <text>Hydrolysis of terminal, non-reducing (1-&gt;4)-linked alpha-D-glucose residues with release of alpha-D-glucose.</text>
        <dbReference type="EC" id="3.2.1.20"/>
    </reaction>
</comment>
<dbReference type="SMART" id="SM00642">
    <property type="entry name" value="Aamy"/>
    <property type="match status" value="1"/>
</dbReference>
<accession>A0A6J2YXW5</accession>
<evidence type="ECO:0000313" key="9">
    <source>
        <dbReference type="RefSeq" id="XP_030768026.1"/>
    </source>
</evidence>
<keyword evidence="8" id="KW-1185">Reference proteome</keyword>
<keyword evidence="5" id="KW-0326">Glycosidase</keyword>
<evidence type="ECO:0000256" key="5">
    <source>
        <dbReference type="ARBA" id="ARBA00023295"/>
    </source>
</evidence>
<comment type="similarity">
    <text evidence="2">Belongs to the glycosyl hydrolase 13 family.</text>
</comment>
<dbReference type="Gene3D" id="3.20.20.80">
    <property type="entry name" value="Glycosidases"/>
    <property type="match status" value="1"/>
</dbReference>
<dbReference type="GO" id="GO:0005975">
    <property type="term" value="P:carbohydrate metabolic process"/>
    <property type="evidence" value="ECO:0007669"/>
    <property type="project" value="InterPro"/>
</dbReference>
<evidence type="ECO:0000256" key="3">
    <source>
        <dbReference type="ARBA" id="ARBA00012741"/>
    </source>
</evidence>
<dbReference type="InParanoid" id="A0A6J2YXW5"/>
<evidence type="ECO:0000256" key="1">
    <source>
        <dbReference type="ARBA" id="ARBA00001657"/>
    </source>
</evidence>
<dbReference type="InterPro" id="IPR045857">
    <property type="entry name" value="O16G_dom_2"/>
</dbReference>
<sequence length="587" mass="67390">MMLLKCSIFVVFITTVFGNTVKVTNTVQKEATSNLGLFGEWWETSVFYQIYPRSFKDSNNDGSGDIQGIIQKLDHIQDVGVDAVWLSPIYKSPQVDNGYDISDYRDVDEIFGTLDDLRQLVDEAHKRDIKVILDYVPNHTSDQHAWFQASLKNESGYADYYVWKDAVIVNGTRTPPNNWISEFKGSAWEWSEERQQYYLHQFSIAQPDLNYRNPAVVNEMKDVLRYWLNFGIDGFRMDAVFTIFEDAEFRDEPLSGDPNSGPEDYGYLDHIYTANQNETIDLIYQFRELLDEYNANQSYPRVMMTEVYSDINTTMLYYGTEDGSRKGAHFTFNFITFITGLQKGYSTFDLQDSIINWLRHIPSSYTSNWVLGNHDQTRVSTRLGPENIDALNILVSILPGVQVTYNGEEIGQENGEVTCEQGYDPQAIKNCSTFNQTSRDFQRTPFQWDSSINAGFNEGAETWLPVSQKYLQTNLADENVTTVNSHYNIYKQTIDLRQSFRNQTGYFVSFTSIGNLFVAQRFLFDTDNYYALYYNVGDEVMDPVPLSINATATVIIRSNNSAYSIGDVFDYNGSLQAREAVLLKLDL</sequence>
<dbReference type="KEGG" id="soy:115891642"/>
<evidence type="ECO:0000256" key="6">
    <source>
        <dbReference type="SAM" id="SignalP"/>
    </source>
</evidence>
<dbReference type="CDD" id="cd11328">
    <property type="entry name" value="AmyAc_maltase"/>
    <property type="match status" value="1"/>
</dbReference>
<dbReference type="AlphaFoldDB" id="A0A6J2YXW5"/>
<feature type="domain" description="Glycosyl hydrolase family 13 catalytic" evidence="7">
    <location>
        <begin position="49"/>
        <end position="443"/>
    </location>
</feature>
<feature type="signal peptide" evidence="6">
    <location>
        <begin position="1"/>
        <end position="18"/>
    </location>
</feature>
<dbReference type="Gene3D" id="3.90.400.10">
    <property type="entry name" value="Oligo-1,6-glucosidase, Domain 2"/>
    <property type="match status" value="1"/>
</dbReference>
<keyword evidence="6" id="KW-0732">Signal</keyword>
<dbReference type="PANTHER" id="PTHR10357:SF179">
    <property type="entry name" value="NEUTRAL AND BASIC AMINO ACID TRANSPORT PROTEIN RBAT"/>
    <property type="match status" value="1"/>
</dbReference>
<reference evidence="9" key="1">
    <citation type="submission" date="2025-08" db="UniProtKB">
        <authorList>
            <consortium name="RefSeq"/>
        </authorList>
    </citation>
    <scope>IDENTIFICATION</scope>
    <source>
        <tissue evidence="9">Gonads</tissue>
    </source>
</reference>
<dbReference type="RefSeq" id="XP_030768026.1">
    <property type="nucleotide sequence ID" value="XM_030912166.1"/>
</dbReference>
<dbReference type="FunFam" id="3.90.400.10:FF:000001">
    <property type="entry name" value="Maltase A3, isoform A"/>
    <property type="match status" value="1"/>
</dbReference>
<dbReference type="Proteomes" id="UP000504635">
    <property type="component" value="Unplaced"/>
</dbReference>